<dbReference type="Pfam" id="PF00083">
    <property type="entry name" value="Sugar_tr"/>
    <property type="match status" value="1"/>
</dbReference>
<evidence type="ECO:0000256" key="3">
    <source>
        <dbReference type="ARBA" id="ARBA00022989"/>
    </source>
</evidence>
<gene>
    <name evidence="6" type="ORF">GSOID_T00018950001</name>
</gene>
<keyword evidence="4 5" id="KW-0472">Membrane</keyword>
<feature type="transmembrane region" description="Helical" evidence="5">
    <location>
        <begin position="166"/>
        <end position="185"/>
    </location>
</feature>
<accession>E4Y5V0</accession>
<evidence type="ECO:0000256" key="1">
    <source>
        <dbReference type="ARBA" id="ARBA00004141"/>
    </source>
</evidence>
<keyword evidence="2 5" id="KW-0812">Transmembrane</keyword>
<evidence type="ECO:0008006" key="7">
    <source>
        <dbReference type="Google" id="ProtNLM"/>
    </source>
</evidence>
<dbReference type="PANTHER" id="PTHR24064">
    <property type="entry name" value="SOLUTE CARRIER FAMILY 22 MEMBER"/>
    <property type="match status" value="1"/>
</dbReference>
<evidence type="ECO:0000256" key="4">
    <source>
        <dbReference type="ARBA" id="ARBA00023136"/>
    </source>
</evidence>
<evidence type="ECO:0000256" key="5">
    <source>
        <dbReference type="SAM" id="Phobius"/>
    </source>
</evidence>
<dbReference type="InterPro" id="IPR005828">
    <property type="entry name" value="MFS_sugar_transport-like"/>
</dbReference>
<comment type="subcellular location">
    <subcellularLocation>
        <location evidence="1">Membrane</location>
        <topology evidence="1">Multi-pass membrane protein</topology>
    </subcellularLocation>
</comment>
<feature type="transmembrane region" description="Helical" evidence="5">
    <location>
        <begin position="108"/>
        <end position="126"/>
    </location>
</feature>
<dbReference type="AlphaFoldDB" id="E4Y5V0"/>
<name>E4Y5V0_OIKDI</name>
<dbReference type="Gene3D" id="1.20.1250.20">
    <property type="entry name" value="MFS general substrate transporter like domains"/>
    <property type="match status" value="1"/>
</dbReference>
<dbReference type="GO" id="GO:0022857">
    <property type="term" value="F:transmembrane transporter activity"/>
    <property type="evidence" value="ECO:0007669"/>
    <property type="project" value="InterPro"/>
</dbReference>
<organism evidence="6">
    <name type="scientific">Oikopleura dioica</name>
    <name type="common">Tunicate</name>
    <dbReference type="NCBI Taxonomy" id="34765"/>
    <lineage>
        <taxon>Eukaryota</taxon>
        <taxon>Metazoa</taxon>
        <taxon>Chordata</taxon>
        <taxon>Tunicata</taxon>
        <taxon>Appendicularia</taxon>
        <taxon>Copelata</taxon>
        <taxon>Oikopleuridae</taxon>
        <taxon>Oikopleura</taxon>
    </lineage>
</organism>
<dbReference type="SUPFAM" id="SSF103473">
    <property type="entry name" value="MFS general substrate transporter"/>
    <property type="match status" value="1"/>
</dbReference>
<dbReference type="Proteomes" id="UP000011014">
    <property type="component" value="Unassembled WGS sequence"/>
</dbReference>
<feature type="transmembrane region" description="Helical" evidence="5">
    <location>
        <begin position="5"/>
        <end position="21"/>
    </location>
</feature>
<dbReference type="InterPro" id="IPR036259">
    <property type="entry name" value="MFS_trans_sf"/>
</dbReference>
<protein>
    <recommendedName>
        <fullName evidence="7">Major facilitator superfamily (MFS) profile domain-containing protein</fullName>
    </recommendedName>
</protein>
<evidence type="ECO:0000313" key="6">
    <source>
        <dbReference type="EMBL" id="CBY31000.1"/>
    </source>
</evidence>
<dbReference type="GO" id="GO:0016020">
    <property type="term" value="C:membrane"/>
    <property type="evidence" value="ECO:0007669"/>
    <property type="project" value="UniProtKB-SubCell"/>
</dbReference>
<feature type="transmembrane region" description="Helical" evidence="5">
    <location>
        <begin position="27"/>
        <end position="45"/>
    </location>
</feature>
<dbReference type="EMBL" id="FN654289">
    <property type="protein sequence ID" value="CBY31000.1"/>
    <property type="molecule type" value="Genomic_DNA"/>
</dbReference>
<keyword evidence="3 5" id="KW-1133">Transmembrane helix</keyword>
<feature type="transmembrane region" description="Helical" evidence="5">
    <location>
        <begin position="138"/>
        <end position="159"/>
    </location>
</feature>
<evidence type="ECO:0000256" key="2">
    <source>
        <dbReference type="ARBA" id="ARBA00022692"/>
    </source>
</evidence>
<proteinExistence type="predicted"/>
<sequence>MKSIYFGLGYMGSSIIAYFIPHWQGHALAIGIMAALQLILTFFLPESPSFLVAKKRYKEASQVLEKIAEKTTSDVGADLEEQVREIKQPQKADRSPLDLLKTPATRKVSLNVAFAYCVTVTVYYALSFNVSSLAGSTYVNNAVNGAVETVAYFICIPLIDKFGRRPVTVIFMYIGSIAVLIVMILNETTDSGGIWVFFLRPGGYGCQKQTTLLLRRQ</sequence>
<reference evidence="6" key="1">
    <citation type="journal article" date="2010" name="Science">
        <title>Plasticity of animal genome architecture unmasked by rapid evolution of a pelagic tunicate.</title>
        <authorList>
            <person name="Denoeud F."/>
            <person name="Henriet S."/>
            <person name="Mungpakdee S."/>
            <person name="Aury J.M."/>
            <person name="Da Silva C."/>
            <person name="Brinkmann H."/>
            <person name="Mikhaleva J."/>
            <person name="Olsen L.C."/>
            <person name="Jubin C."/>
            <person name="Canestro C."/>
            <person name="Bouquet J.M."/>
            <person name="Danks G."/>
            <person name="Poulain J."/>
            <person name="Campsteijn C."/>
            <person name="Adamski M."/>
            <person name="Cross I."/>
            <person name="Yadetie F."/>
            <person name="Muffato M."/>
            <person name="Louis A."/>
            <person name="Butcher S."/>
            <person name="Tsagkogeorga G."/>
            <person name="Konrad A."/>
            <person name="Singh S."/>
            <person name="Jensen M.F."/>
            <person name="Cong E.H."/>
            <person name="Eikeseth-Otteraa H."/>
            <person name="Noel B."/>
            <person name="Anthouard V."/>
            <person name="Porcel B.M."/>
            <person name="Kachouri-Lafond R."/>
            <person name="Nishino A."/>
            <person name="Ugolini M."/>
            <person name="Chourrout P."/>
            <person name="Nishida H."/>
            <person name="Aasland R."/>
            <person name="Huzurbazar S."/>
            <person name="Westhof E."/>
            <person name="Delsuc F."/>
            <person name="Lehrach H."/>
            <person name="Reinhardt R."/>
            <person name="Weissenbach J."/>
            <person name="Roy S.W."/>
            <person name="Artiguenave F."/>
            <person name="Postlethwait J.H."/>
            <person name="Manak J.R."/>
            <person name="Thompson E.M."/>
            <person name="Jaillon O."/>
            <person name="Du Pasquier L."/>
            <person name="Boudinot P."/>
            <person name="Liberles D.A."/>
            <person name="Volff J.N."/>
            <person name="Philippe H."/>
            <person name="Lenhard B."/>
            <person name="Roest Crollius H."/>
            <person name="Wincker P."/>
            <person name="Chourrout D."/>
        </authorList>
    </citation>
    <scope>NUCLEOTIDE SEQUENCE [LARGE SCALE GENOMIC DNA]</scope>
</reference>